<dbReference type="Proteomes" id="UP000775547">
    <property type="component" value="Unassembled WGS sequence"/>
</dbReference>
<reference evidence="1" key="1">
    <citation type="submission" date="2020-07" db="EMBL/GenBank/DDBJ databases">
        <authorList>
            <person name="Nieuwenhuis M."/>
            <person name="Van De Peppel L.J.J."/>
        </authorList>
    </citation>
    <scope>NUCLEOTIDE SEQUENCE</scope>
    <source>
        <strain evidence="1">AP01</strain>
        <tissue evidence="1">Mycelium</tissue>
    </source>
</reference>
<proteinExistence type="predicted"/>
<accession>A0A9P7G2V2</accession>
<dbReference type="AlphaFoldDB" id="A0A9P7G2V2"/>
<keyword evidence="2" id="KW-1185">Reference proteome</keyword>
<organism evidence="1 2">
    <name type="scientific">Asterophora parasitica</name>
    <dbReference type="NCBI Taxonomy" id="117018"/>
    <lineage>
        <taxon>Eukaryota</taxon>
        <taxon>Fungi</taxon>
        <taxon>Dikarya</taxon>
        <taxon>Basidiomycota</taxon>
        <taxon>Agaricomycotina</taxon>
        <taxon>Agaricomycetes</taxon>
        <taxon>Agaricomycetidae</taxon>
        <taxon>Agaricales</taxon>
        <taxon>Tricholomatineae</taxon>
        <taxon>Lyophyllaceae</taxon>
        <taxon>Asterophora</taxon>
    </lineage>
</organism>
<reference evidence="1" key="2">
    <citation type="submission" date="2021-10" db="EMBL/GenBank/DDBJ databases">
        <title>Phylogenomics reveals ancestral predisposition of the termite-cultivated fungus Termitomyces towards a domesticated lifestyle.</title>
        <authorList>
            <person name="Auxier B."/>
            <person name="Grum-Grzhimaylo A."/>
            <person name="Cardenas M.E."/>
            <person name="Lodge J.D."/>
            <person name="Laessoe T."/>
            <person name="Pedersen O."/>
            <person name="Smith M.E."/>
            <person name="Kuyper T.W."/>
            <person name="Franco-Molano E.A."/>
            <person name="Baroni T.J."/>
            <person name="Aanen D.K."/>
        </authorList>
    </citation>
    <scope>NUCLEOTIDE SEQUENCE</scope>
    <source>
        <strain evidence="1">AP01</strain>
        <tissue evidence="1">Mycelium</tissue>
    </source>
</reference>
<comment type="caution">
    <text evidence="1">The sequence shown here is derived from an EMBL/GenBank/DDBJ whole genome shotgun (WGS) entry which is preliminary data.</text>
</comment>
<evidence type="ECO:0000313" key="1">
    <source>
        <dbReference type="EMBL" id="KAG5639817.1"/>
    </source>
</evidence>
<dbReference type="EMBL" id="JABCKV010002009">
    <property type="protein sequence ID" value="KAG5639817.1"/>
    <property type="molecule type" value="Genomic_DNA"/>
</dbReference>
<protein>
    <submittedName>
        <fullName evidence="1">Uncharacterized protein</fullName>
    </submittedName>
</protein>
<gene>
    <name evidence="1" type="ORF">DXG03_003344</name>
</gene>
<sequence>MLLEPGVPEDHVLFAQTGDHEESTLGVIVTEHRLYHILHRAGFIGSAIDIVDWDGTMKGAGGKSVSLDKSCIKETASSSAVNQRLNGEHLLRVGGFEFHLQLERSFGHGSNN</sequence>
<name>A0A9P7G2V2_9AGAR</name>
<evidence type="ECO:0000313" key="2">
    <source>
        <dbReference type="Proteomes" id="UP000775547"/>
    </source>
</evidence>